<dbReference type="EMBL" id="FOAZ01000052">
    <property type="protein sequence ID" value="SEM75051.1"/>
    <property type="molecule type" value="Genomic_DNA"/>
</dbReference>
<dbReference type="eggNOG" id="ENOG5032ZMV">
    <property type="taxonomic scope" value="Bacteria"/>
</dbReference>
<dbReference type="Proteomes" id="UP000183015">
    <property type="component" value="Unassembled WGS sequence"/>
</dbReference>
<reference evidence="3" key="1">
    <citation type="submission" date="2016-10" db="EMBL/GenBank/DDBJ databases">
        <authorList>
            <person name="Varghese N."/>
        </authorList>
    </citation>
    <scope>NUCLEOTIDE SEQUENCE [LARGE SCALE GENOMIC DNA]</scope>
    <source>
        <strain evidence="3">DSM 45096 / BCRC 16803 / CGMCC 4.1857 / CIP 109030 / JCM 12277 / KCTC 19219 / NBRC 100920 / 33214</strain>
    </source>
</reference>
<evidence type="ECO:0000313" key="2">
    <source>
        <dbReference type="EMBL" id="SEM75051.1"/>
    </source>
</evidence>
<dbReference type="AlphaFoldDB" id="A0A1H8AW55"/>
<dbReference type="RefSeq" id="WP_143094812.1">
    <property type="nucleotide sequence ID" value="NZ_BBPN01000074.1"/>
</dbReference>
<accession>A0A1H8AW55</accession>
<feature type="region of interest" description="Disordered" evidence="1">
    <location>
        <begin position="309"/>
        <end position="333"/>
    </location>
</feature>
<proteinExistence type="predicted"/>
<evidence type="ECO:0000313" key="3">
    <source>
        <dbReference type="Proteomes" id="UP000183015"/>
    </source>
</evidence>
<keyword evidence="3" id="KW-1185">Reference proteome</keyword>
<dbReference type="InterPro" id="IPR024735">
    <property type="entry name" value="TcpC"/>
</dbReference>
<evidence type="ECO:0000256" key="1">
    <source>
        <dbReference type="SAM" id="MobiDB-lite"/>
    </source>
</evidence>
<protein>
    <submittedName>
        <fullName evidence="2">Conjugative transposon protein TcpC</fullName>
    </submittedName>
</protein>
<name>A0A1H8AW55_STRJI</name>
<dbReference type="Pfam" id="PF12642">
    <property type="entry name" value="TpcC"/>
    <property type="match status" value="1"/>
</dbReference>
<gene>
    <name evidence="2" type="ORF">SAMN05414137_1527</name>
</gene>
<organism evidence="2 3">
    <name type="scientific">Streptacidiphilus jiangxiensis</name>
    <dbReference type="NCBI Taxonomy" id="235985"/>
    <lineage>
        <taxon>Bacteria</taxon>
        <taxon>Bacillati</taxon>
        <taxon>Actinomycetota</taxon>
        <taxon>Actinomycetes</taxon>
        <taxon>Kitasatosporales</taxon>
        <taxon>Streptomycetaceae</taxon>
        <taxon>Streptacidiphilus</taxon>
    </lineage>
</organism>
<dbReference type="OrthoDB" id="3852226at2"/>
<sequence length="333" mass="33340">MSRSPALPLDELAEDVVDDVEPGRAWRQGRLRRVTVWAALAAGPLALFASCASARVPARTLAHTVAAAAAPTVAQDPSGFAQLFVSLWLRTDGSADDAHLAALRALAPNVDLRTAQASLSNAVSVAQCAAVHSAQIGAGYWSVVVGCETDTASQAVVRYYAVPVQMDQSGVGVGSLAVVAQPAAVAAPTPAGVPPTLYPDSAAAGTPLASAVGAFATAYLTGQGDVGALLSPGARIPAPAAALYGQVQVGQISVSGPGMDATVPADGTSCEIWVQVTATDQSGSTWPLGYALRMRARAGRWEVAALESGPALSAQPAPATTGAPSVAASATTP</sequence>
<dbReference type="STRING" id="235985.SAMN05414137_1527"/>